<dbReference type="Gene3D" id="1.10.274.10">
    <property type="entry name" value="PtsI, HPr-binding domain"/>
    <property type="match status" value="1"/>
</dbReference>
<dbReference type="InterPro" id="IPR001020">
    <property type="entry name" value="PTS_HPr_His_P_site"/>
</dbReference>
<dbReference type="PROSITE" id="PS51094">
    <property type="entry name" value="PTS_EIIA_TYPE_2"/>
    <property type="match status" value="1"/>
</dbReference>
<dbReference type="RefSeq" id="WP_104566601.1">
    <property type="nucleotide sequence ID" value="NZ_CATVXE010000011.1"/>
</dbReference>
<comment type="similarity">
    <text evidence="4">Belongs to the PEP-utilizing enzyme family.</text>
</comment>
<dbReference type="InterPro" id="IPR018274">
    <property type="entry name" value="PEP_util_AS"/>
</dbReference>
<dbReference type="InterPro" id="IPR008731">
    <property type="entry name" value="PTS_EIN"/>
</dbReference>
<evidence type="ECO:0000259" key="15">
    <source>
        <dbReference type="PROSITE" id="PS51094"/>
    </source>
</evidence>
<keyword evidence="9" id="KW-0762">Sugar transport</keyword>
<evidence type="ECO:0000256" key="8">
    <source>
        <dbReference type="ARBA" id="ARBA00022553"/>
    </source>
</evidence>
<dbReference type="EMBL" id="CATVXE010000011">
    <property type="protein sequence ID" value="CAJ0685491.1"/>
    <property type="molecule type" value="Genomic_DNA"/>
</dbReference>
<dbReference type="InterPro" id="IPR000032">
    <property type="entry name" value="HPr-like"/>
</dbReference>
<dbReference type="InterPro" id="IPR015813">
    <property type="entry name" value="Pyrv/PenolPyrv_kinase-like_dom"/>
</dbReference>
<name>A0AAD2AQ74_9RALS</name>
<gene>
    <name evidence="18" type="ORF">R77569_00006</name>
    <name evidence="17" type="ORF">R77591_02718</name>
</gene>
<dbReference type="NCBIfam" id="TIGR01417">
    <property type="entry name" value="PTS_I_fam"/>
    <property type="match status" value="1"/>
</dbReference>
<evidence type="ECO:0000256" key="13">
    <source>
        <dbReference type="ARBA" id="ARBA00022777"/>
    </source>
</evidence>
<comment type="subcellular location">
    <subcellularLocation>
        <location evidence="3">Cytoplasm</location>
    </subcellularLocation>
</comment>
<dbReference type="Proteomes" id="UP001190452">
    <property type="component" value="Unassembled WGS sequence"/>
</dbReference>
<dbReference type="Gene3D" id="3.20.20.60">
    <property type="entry name" value="Phosphoenolpyruvate-binding domains"/>
    <property type="match status" value="1"/>
</dbReference>
<dbReference type="Pfam" id="PF00391">
    <property type="entry name" value="PEP-utilizers"/>
    <property type="match status" value="1"/>
</dbReference>
<dbReference type="InterPro" id="IPR036637">
    <property type="entry name" value="Phosphohistidine_dom_sf"/>
</dbReference>
<dbReference type="InterPro" id="IPR008279">
    <property type="entry name" value="PEP-util_enz_mobile_dom"/>
</dbReference>
<keyword evidence="8" id="KW-0597">Phosphoprotein</keyword>
<organism evidence="17 19">
    <name type="scientific">Ralstonia mannitolilytica</name>
    <dbReference type="NCBI Taxonomy" id="105219"/>
    <lineage>
        <taxon>Bacteria</taxon>
        <taxon>Pseudomonadati</taxon>
        <taxon>Pseudomonadota</taxon>
        <taxon>Betaproteobacteria</taxon>
        <taxon>Burkholderiales</taxon>
        <taxon>Burkholderiaceae</taxon>
        <taxon>Ralstonia</taxon>
    </lineage>
</organism>
<dbReference type="InterPro" id="IPR035895">
    <property type="entry name" value="HPr-like_sf"/>
</dbReference>
<evidence type="ECO:0000256" key="9">
    <source>
        <dbReference type="ARBA" id="ARBA00022597"/>
    </source>
</evidence>
<evidence type="ECO:0000256" key="2">
    <source>
        <dbReference type="ARBA" id="ARBA00001946"/>
    </source>
</evidence>
<evidence type="ECO:0000256" key="12">
    <source>
        <dbReference type="ARBA" id="ARBA00022723"/>
    </source>
</evidence>
<protein>
    <recommendedName>
        <fullName evidence="5">phosphoenolpyruvate--protein phosphotransferase</fullName>
        <ecNumber evidence="5">2.7.3.9</ecNumber>
    </recommendedName>
</protein>
<dbReference type="InterPro" id="IPR000121">
    <property type="entry name" value="PEP_util_C"/>
</dbReference>
<dbReference type="SUPFAM" id="SSF55804">
    <property type="entry name" value="Phoshotransferase/anion transport protein"/>
    <property type="match status" value="1"/>
</dbReference>
<dbReference type="InterPro" id="IPR006318">
    <property type="entry name" value="PTS_EI-like"/>
</dbReference>
<keyword evidence="12" id="KW-0479">Metal-binding</keyword>
<dbReference type="SUPFAM" id="SSF55594">
    <property type="entry name" value="HPr-like"/>
    <property type="match status" value="1"/>
</dbReference>
<dbReference type="InterPro" id="IPR040442">
    <property type="entry name" value="Pyrv_kinase-like_dom_sf"/>
</dbReference>
<dbReference type="Gene3D" id="3.40.930.10">
    <property type="entry name" value="Mannitol-specific EII, Chain A"/>
    <property type="match status" value="1"/>
</dbReference>
<evidence type="ECO:0000313" key="20">
    <source>
        <dbReference type="Proteomes" id="UP001190452"/>
    </source>
</evidence>
<evidence type="ECO:0000256" key="3">
    <source>
        <dbReference type="ARBA" id="ARBA00004496"/>
    </source>
</evidence>
<dbReference type="NCBIfam" id="TIGR01003">
    <property type="entry name" value="PTS_HPr_family"/>
    <property type="match status" value="1"/>
</dbReference>
<dbReference type="Pfam" id="PF00381">
    <property type="entry name" value="PTS-HPr"/>
    <property type="match status" value="1"/>
</dbReference>
<dbReference type="PANTHER" id="PTHR46244:SF6">
    <property type="entry name" value="PHOSPHOENOLPYRUVATE-PROTEIN PHOSPHOTRANSFERASE"/>
    <property type="match status" value="1"/>
</dbReference>
<dbReference type="SUPFAM" id="SSF51621">
    <property type="entry name" value="Phosphoenolpyruvate/pyruvate domain"/>
    <property type="match status" value="1"/>
</dbReference>
<reference evidence="17 20" key="1">
    <citation type="submission" date="2023-07" db="EMBL/GenBank/DDBJ databases">
        <authorList>
            <person name="Peeters C."/>
        </authorList>
    </citation>
    <scope>NUCLEOTIDE SEQUENCE</scope>
    <source>
        <strain evidence="18 20">R-77569</strain>
        <strain evidence="17">R-77591</strain>
    </source>
</reference>
<dbReference type="Pfam" id="PF05524">
    <property type="entry name" value="PEP-utilisers_N"/>
    <property type="match status" value="1"/>
</dbReference>
<dbReference type="GO" id="GO:0046872">
    <property type="term" value="F:metal ion binding"/>
    <property type="evidence" value="ECO:0007669"/>
    <property type="project" value="UniProtKB-KW"/>
</dbReference>
<evidence type="ECO:0000313" key="19">
    <source>
        <dbReference type="Proteomes" id="UP001190002"/>
    </source>
</evidence>
<dbReference type="Pfam" id="PF00359">
    <property type="entry name" value="PTS_EIIA_2"/>
    <property type="match status" value="1"/>
</dbReference>
<comment type="cofactor">
    <cofactor evidence="2">
        <name>Mg(2+)</name>
        <dbReference type="ChEBI" id="CHEBI:18420"/>
    </cofactor>
</comment>
<dbReference type="SUPFAM" id="SSF52009">
    <property type="entry name" value="Phosphohistidine domain"/>
    <property type="match status" value="1"/>
</dbReference>
<evidence type="ECO:0000256" key="14">
    <source>
        <dbReference type="ARBA" id="ARBA00022842"/>
    </source>
</evidence>
<keyword evidence="11" id="KW-0598">Phosphotransferase system</keyword>
<keyword evidence="14" id="KW-0460">Magnesium</keyword>
<comment type="caution">
    <text evidence="17">The sequence shown here is derived from an EMBL/GenBank/DDBJ whole genome shotgun (WGS) entry which is preliminary data.</text>
</comment>
<dbReference type="GO" id="GO:0016301">
    <property type="term" value="F:kinase activity"/>
    <property type="evidence" value="ECO:0007669"/>
    <property type="project" value="UniProtKB-KW"/>
</dbReference>
<evidence type="ECO:0000256" key="7">
    <source>
        <dbReference type="ARBA" id="ARBA00022490"/>
    </source>
</evidence>
<proteinExistence type="inferred from homology"/>
<dbReference type="InterPro" id="IPR036618">
    <property type="entry name" value="PtsI_HPr-bd_sf"/>
</dbReference>
<keyword evidence="10" id="KW-0808">Transferase</keyword>
<dbReference type="GO" id="GO:0005737">
    <property type="term" value="C:cytoplasm"/>
    <property type="evidence" value="ECO:0007669"/>
    <property type="project" value="UniProtKB-SubCell"/>
</dbReference>
<dbReference type="InterPro" id="IPR023151">
    <property type="entry name" value="PEP_util_CS"/>
</dbReference>
<comment type="catalytic activity">
    <reaction evidence="1">
        <text>L-histidyl-[protein] + phosphoenolpyruvate = N(pros)-phospho-L-histidyl-[protein] + pyruvate</text>
        <dbReference type="Rhea" id="RHEA:23880"/>
        <dbReference type="Rhea" id="RHEA-COMP:9745"/>
        <dbReference type="Rhea" id="RHEA-COMP:9746"/>
        <dbReference type="ChEBI" id="CHEBI:15361"/>
        <dbReference type="ChEBI" id="CHEBI:29979"/>
        <dbReference type="ChEBI" id="CHEBI:58702"/>
        <dbReference type="ChEBI" id="CHEBI:64837"/>
        <dbReference type="EC" id="2.7.3.9"/>
    </reaction>
</comment>
<dbReference type="PROSITE" id="PS00369">
    <property type="entry name" value="PTS_HPR_HIS"/>
    <property type="match status" value="1"/>
</dbReference>
<evidence type="ECO:0000313" key="17">
    <source>
        <dbReference type="EMBL" id="CAJ0685491.1"/>
    </source>
</evidence>
<accession>A0AAD2AQ74</accession>
<dbReference type="Gene3D" id="3.50.30.10">
    <property type="entry name" value="Phosphohistidine domain"/>
    <property type="match status" value="1"/>
</dbReference>
<dbReference type="GO" id="GO:0009401">
    <property type="term" value="P:phosphoenolpyruvate-dependent sugar phosphotransferase system"/>
    <property type="evidence" value="ECO:0007669"/>
    <property type="project" value="UniProtKB-KW"/>
</dbReference>
<evidence type="ECO:0000256" key="5">
    <source>
        <dbReference type="ARBA" id="ARBA00012232"/>
    </source>
</evidence>
<dbReference type="InterPro" id="IPR002178">
    <property type="entry name" value="PTS_EIIA_type-2_dom"/>
</dbReference>
<evidence type="ECO:0000256" key="1">
    <source>
        <dbReference type="ARBA" id="ARBA00000683"/>
    </source>
</evidence>
<dbReference type="PROSITE" id="PS00742">
    <property type="entry name" value="PEP_ENZYMES_2"/>
    <property type="match status" value="1"/>
</dbReference>
<dbReference type="PROSITE" id="PS51350">
    <property type="entry name" value="PTS_HPR_DOM"/>
    <property type="match status" value="1"/>
</dbReference>
<dbReference type="PROSITE" id="PS00370">
    <property type="entry name" value="PEP_ENZYMES_PHOS_SITE"/>
    <property type="match status" value="1"/>
</dbReference>
<evidence type="ECO:0000256" key="11">
    <source>
        <dbReference type="ARBA" id="ARBA00022683"/>
    </source>
</evidence>
<keyword evidence="6" id="KW-0813">Transport</keyword>
<feature type="domain" description="HPr" evidence="16">
    <location>
        <begin position="158"/>
        <end position="246"/>
    </location>
</feature>
<feature type="domain" description="PTS EIIA type-2" evidence="15">
    <location>
        <begin position="4"/>
        <end position="144"/>
    </location>
</feature>
<dbReference type="InterPro" id="IPR050499">
    <property type="entry name" value="PEP-utilizing_PTS_enzyme"/>
</dbReference>
<dbReference type="PRINTS" id="PR00107">
    <property type="entry name" value="PHOSPHOCPHPR"/>
</dbReference>
<keyword evidence="13" id="KW-0418">Kinase</keyword>
<dbReference type="GO" id="GO:0008965">
    <property type="term" value="F:phosphoenolpyruvate-protein phosphotransferase activity"/>
    <property type="evidence" value="ECO:0007669"/>
    <property type="project" value="UniProtKB-EC"/>
</dbReference>
<evidence type="ECO:0000256" key="6">
    <source>
        <dbReference type="ARBA" id="ARBA00022448"/>
    </source>
</evidence>
<dbReference type="EMBL" id="CAUDKV010000001">
    <property type="protein sequence ID" value="CAJ0848205.1"/>
    <property type="molecule type" value="Genomic_DNA"/>
</dbReference>
<evidence type="ECO:0000256" key="4">
    <source>
        <dbReference type="ARBA" id="ARBA00007837"/>
    </source>
</evidence>
<evidence type="ECO:0000313" key="18">
    <source>
        <dbReference type="EMBL" id="CAJ0848205.1"/>
    </source>
</evidence>
<dbReference type="PRINTS" id="PR01736">
    <property type="entry name" value="PHPHTRNFRASE"/>
</dbReference>
<dbReference type="CDD" id="cd00211">
    <property type="entry name" value="PTS_IIA_fru"/>
    <property type="match status" value="1"/>
</dbReference>
<keyword evidence="20" id="KW-1185">Reference proteome</keyword>
<dbReference type="Gene3D" id="3.30.1340.10">
    <property type="entry name" value="HPr-like"/>
    <property type="match status" value="1"/>
</dbReference>
<evidence type="ECO:0000259" key="16">
    <source>
        <dbReference type="PROSITE" id="PS51350"/>
    </source>
</evidence>
<dbReference type="PANTHER" id="PTHR46244">
    <property type="entry name" value="PHOSPHOENOLPYRUVATE-PROTEIN PHOSPHOTRANSFERASE"/>
    <property type="match status" value="1"/>
</dbReference>
<sequence length="847" mass="89297">MATALICAERIRLQQRATNKEGAIRAAGQLLADSGCIDPAYIDSLLRRETVANTFLGHGVAIPHGMGEDRHLIRQTGIAVLQFPDGLEWHPGQTTHLVFAIAAQSDEHIVLLRRLTRLLNDDARLRQLFTTQDAEDIVAALSSDAPAPAASAPGTDLAEQRALTLEYPSGLHARPAAQWVETARRFAARIQVRHGDETADAKNLVALLQLGLAVGAKLTLSAQGADAGAALDALQQTIRGLVAQERAQAVRDAQAARTRQSAHGWQADVALPAIGGIGASPGLAIGPVHVLQHGAAAVPDHPVALTTGGDLLDKALADTRAELAALAQDTAARLGEAEAGIFKAQAELLGDTDLMTLTCQAMVEGHGVAWSWHHAVERLAERLAALGNPLLAARAADLRDVGRRVLGHLDPSLRTAAQTLPDTPCILVAADLSPSDTAALDTRRILGIVTAQGGPTSHTAILTRTLGIPAVVAAGPAVLDVAPGTQAIVDGTGGRLVLDPDAASIASARRWLDEEAARAQREQAERSLPARTRDGYTVEIAANVNLPAQAAEAITLGAEGVGLMRTEFLFLERDHTPDEDTQYAVYADMLKALDGRPLIVRTLDIGGDKQVPHLNLPTEENPFLGVRGARLLLRRPDLMEPQLRALYRAARDAGSGNALSIMFPMITSMDEVMALRAACERIRAEVGAPAVPLGIMVEVPAAALLADRLAEHVDFFSIGTNDLTQYTLAIDRQHPDLAAEADSLHPAVLRLIQQTVQGAQRHNRWVGVCGGLAGDPFGALLLAGLGVNELSMSPRDIPAVKARLRAAERSALAELAGRALACASAQEVRTLESALAVAANGKELVTA</sequence>
<dbReference type="Proteomes" id="UP001190002">
    <property type="component" value="Unassembled WGS sequence"/>
</dbReference>
<dbReference type="Pfam" id="PF02896">
    <property type="entry name" value="PEP-utilizers_C"/>
    <property type="match status" value="1"/>
</dbReference>
<dbReference type="InterPro" id="IPR016152">
    <property type="entry name" value="PTrfase/Anion_transptr"/>
</dbReference>
<keyword evidence="7" id="KW-0963">Cytoplasm</keyword>
<dbReference type="CDD" id="cd00367">
    <property type="entry name" value="PTS-HPr_like"/>
    <property type="match status" value="1"/>
</dbReference>
<dbReference type="PROSITE" id="PS00372">
    <property type="entry name" value="PTS_EIIA_TYPE_2_HIS"/>
    <property type="match status" value="1"/>
</dbReference>
<dbReference type="EC" id="2.7.3.9" evidence="5"/>
<evidence type="ECO:0000256" key="10">
    <source>
        <dbReference type="ARBA" id="ARBA00022679"/>
    </source>
</evidence>
<dbReference type="SUPFAM" id="SSF47831">
    <property type="entry name" value="Enzyme I of the PEP:sugar phosphotransferase system HPr-binding (sub)domain"/>
    <property type="match status" value="1"/>
</dbReference>
<dbReference type="AlphaFoldDB" id="A0AAD2AQ74"/>